<dbReference type="InterPro" id="IPR001254">
    <property type="entry name" value="Trypsin_dom"/>
</dbReference>
<dbReference type="Pfam" id="PF00089">
    <property type="entry name" value="Trypsin"/>
    <property type="match status" value="1"/>
</dbReference>
<keyword evidence="4" id="KW-0378">Hydrolase</keyword>
<proteinExistence type="inferred from homology"/>
<dbReference type="EMBL" id="CP142149">
    <property type="protein sequence ID" value="WSE31517.1"/>
    <property type="molecule type" value="Genomic_DNA"/>
</dbReference>
<comment type="similarity">
    <text evidence="1">Belongs to the peptidase S1 family.</text>
</comment>
<evidence type="ECO:0000313" key="4">
    <source>
        <dbReference type="EMBL" id="WSE31517.1"/>
    </source>
</evidence>
<gene>
    <name evidence="4" type="ORF">VSH64_05260</name>
</gene>
<dbReference type="SMART" id="SM00020">
    <property type="entry name" value="Tryp_SPc"/>
    <property type="match status" value="1"/>
</dbReference>
<dbReference type="Gene3D" id="2.40.10.10">
    <property type="entry name" value="Trypsin-like serine proteases"/>
    <property type="match status" value="1"/>
</dbReference>
<dbReference type="InterPro" id="IPR050430">
    <property type="entry name" value="Peptidase_S1"/>
</dbReference>
<dbReference type="GO" id="GO:0008233">
    <property type="term" value="F:peptidase activity"/>
    <property type="evidence" value="ECO:0007669"/>
    <property type="project" value="UniProtKB-KW"/>
</dbReference>
<dbReference type="PROSITE" id="PS00135">
    <property type="entry name" value="TRYPSIN_SER"/>
    <property type="match status" value="1"/>
</dbReference>
<dbReference type="PRINTS" id="PR00722">
    <property type="entry name" value="CHYMOTRYPSIN"/>
</dbReference>
<dbReference type="GO" id="GO:0006508">
    <property type="term" value="P:proteolysis"/>
    <property type="evidence" value="ECO:0007669"/>
    <property type="project" value="UniProtKB-KW"/>
</dbReference>
<protein>
    <submittedName>
        <fullName evidence="4">Serine protease</fullName>
    </submittedName>
</protein>
<name>A0ABZ1IC76_9PSEU</name>
<evidence type="ECO:0000259" key="3">
    <source>
        <dbReference type="PROSITE" id="PS50240"/>
    </source>
</evidence>
<organism evidence="4 5">
    <name type="scientific">Amycolatopsis rhabdoformis</name>
    <dbReference type="NCBI Taxonomy" id="1448059"/>
    <lineage>
        <taxon>Bacteria</taxon>
        <taxon>Bacillati</taxon>
        <taxon>Actinomycetota</taxon>
        <taxon>Actinomycetes</taxon>
        <taxon>Pseudonocardiales</taxon>
        <taxon>Pseudonocardiaceae</taxon>
        <taxon>Amycolatopsis</taxon>
    </lineage>
</organism>
<dbReference type="RefSeq" id="WP_326834324.1">
    <property type="nucleotide sequence ID" value="NZ_CP142149.1"/>
</dbReference>
<dbReference type="PANTHER" id="PTHR24276:SF98">
    <property type="entry name" value="FI18310P1-RELATED"/>
    <property type="match status" value="1"/>
</dbReference>
<dbReference type="InterPro" id="IPR043504">
    <property type="entry name" value="Peptidase_S1_PA_chymotrypsin"/>
</dbReference>
<dbReference type="SUPFAM" id="SSF50494">
    <property type="entry name" value="Trypsin-like serine proteases"/>
    <property type="match status" value="1"/>
</dbReference>
<dbReference type="Proteomes" id="UP001330812">
    <property type="component" value="Chromosome"/>
</dbReference>
<evidence type="ECO:0000313" key="5">
    <source>
        <dbReference type="Proteomes" id="UP001330812"/>
    </source>
</evidence>
<reference evidence="4 5" key="1">
    <citation type="journal article" date="2015" name="Int. J. Syst. Evol. Microbiol.">
        <title>Amycolatopsis rhabdoformis sp. nov., an actinomycete isolated from a tropical forest soil.</title>
        <authorList>
            <person name="Souza W.R."/>
            <person name="Silva R.E."/>
            <person name="Goodfellow M."/>
            <person name="Busarakam K."/>
            <person name="Figueiro F.S."/>
            <person name="Ferreira D."/>
            <person name="Rodrigues-Filho E."/>
            <person name="Moraes L.A.B."/>
            <person name="Zucchi T.D."/>
        </authorList>
    </citation>
    <scope>NUCLEOTIDE SEQUENCE [LARGE SCALE GENOMIC DNA]</scope>
    <source>
        <strain evidence="4 5">NCIMB 14900</strain>
    </source>
</reference>
<dbReference type="InterPro" id="IPR033116">
    <property type="entry name" value="TRYPSIN_SER"/>
</dbReference>
<dbReference type="InterPro" id="IPR009003">
    <property type="entry name" value="Peptidase_S1_PA"/>
</dbReference>
<dbReference type="PROSITE" id="PS50240">
    <property type="entry name" value="TRYPSIN_DOM"/>
    <property type="match status" value="1"/>
</dbReference>
<keyword evidence="2" id="KW-1015">Disulfide bond</keyword>
<dbReference type="PANTHER" id="PTHR24276">
    <property type="entry name" value="POLYSERASE-RELATED"/>
    <property type="match status" value="1"/>
</dbReference>
<keyword evidence="4" id="KW-0645">Protease</keyword>
<evidence type="ECO:0000256" key="2">
    <source>
        <dbReference type="ARBA" id="ARBA00023157"/>
    </source>
</evidence>
<feature type="domain" description="Peptidase S1" evidence="3">
    <location>
        <begin position="45"/>
        <end position="266"/>
    </location>
</feature>
<accession>A0ABZ1IC76</accession>
<keyword evidence="5" id="KW-1185">Reference proteome</keyword>
<dbReference type="CDD" id="cd00190">
    <property type="entry name" value="Tryp_SPc"/>
    <property type="match status" value="1"/>
</dbReference>
<dbReference type="InterPro" id="IPR001314">
    <property type="entry name" value="Peptidase_S1A"/>
</dbReference>
<evidence type="ECO:0000256" key="1">
    <source>
        <dbReference type="ARBA" id="ARBA00007664"/>
    </source>
</evidence>
<sequence length="268" mass="27264">MPGPRNHGNRPRTASAALILGAALLLTAGLTTVVTGSPAAATPAIVGGERASLADYPYAVYLEDSAGTQFCGGVIVGTSTVATAAHCAEAVSTKDIRVIAGREDKRTDDGTTLAVTKAWVHPDYEKAEQGDDIAVLTVRGRLPGRAASVARDTGVYAAGTKATVVGWGRVADGGDRSDYLRAAVVPMVSDATCRAAYESYDPASMVCAGYREGGIDACKGDSGGPLVIGGTLVGIVSFGDGCGKPGKPGVYTRVTTFAGTIAQQTRRP</sequence>